<dbReference type="RefSeq" id="WP_046742628.1">
    <property type="nucleotide sequence ID" value="NZ_LBNQ01000040.1"/>
</dbReference>
<feature type="chain" id="PRO_5006712967" description="Lipoprotein" evidence="1">
    <location>
        <begin position="26"/>
        <end position="190"/>
    </location>
</feature>
<proteinExistence type="predicted"/>
<evidence type="ECO:0008006" key="4">
    <source>
        <dbReference type="Google" id="ProtNLM"/>
    </source>
</evidence>
<dbReference type="EMBL" id="LBNQ01000040">
    <property type="protein sequence ID" value="KKW66963.1"/>
    <property type="molecule type" value="Genomic_DNA"/>
</dbReference>
<feature type="signal peptide" evidence="1">
    <location>
        <begin position="1"/>
        <end position="25"/>
    </location>
</feature>
<dbReference type="OrthoDB" id="8962020at2"/>
<gene>
    <name evidence="2" type="ORF">AAV94_12900</name>
</gene>
<protein>
    <recommendedName>
        <fullName evidence="4">Lipoprotein</fullName>
    </recommendedName>
</protein>
<evidence type="ECO:0000256" key="1">
    <source>
        <dbReference type="SAM" id="SignalP"/>
    </source>
</evidence>
<keyword evidence="1" id="KW-0732">Signal</keyword>
<dbReference type="Proteomes" id="UP000050580">
    <property type="component" value="Unassembled WGS sequence"/>
</dbReference>
<accession>A0A0U1PWP1</accession>
<dbReference type="AlphaFoldDB" id="A0A0U1PWP1"/>
<sequence length="190" mass="21073">MHLTHSLPRRARLHLAVVALGIALAACQSPSARHSELLGHSQAAVQAALGMPFAEYALDDGATVWFYDTGERILQRERVHFDAQGQVIAQGPAWTREAFSAVEPGVWHATEVLQHFGPPVRQRTPRASILGTLTAQDARSTQQATEDSKAVEWIYGFREFNRYYVVAITIEQQGLVSAVDIREDEDANIR</sequence>
<reference evidence="2 3" key="1">
    <citation type="submission" date="2015-05" db="EMBL/GenBank/DDBJ databases">
        <title>Draft genome sequence of Lampropedia sp. CT6, isolated from the microbial mat of a hot water spring, located at Manikaran, India.</title>
        <authorList>
            <person name="Tripathi C."/>
            <person name="Rani P."/>
            <person name="Mahato N.K."/>
            <person name="Lal R."/>
        </authorList>
    </citation>
    <scope>NUCLEOTIDE SEQUENCE [LARGE SCALE GENOMIC DNA]</scope>
    <source>
        <strain evidence="2 3">CT6</strain>
    </source>
</reference>
<keyword evidence="3" id="KW-1185">Reference proteome</keyword>
<organism evidence="2 3">
    <name type="scientific">Lampropedia cohaerens</name>
    <dbReference type="NCBI Taxonomy" id="1610491"/>
    <lineage>
        <taxon>Bacteria</taxon>
        <taxon>Pseudomonadati</taxon>
        <taxon>Pseudomonadota</taxon>
        <taxon>Betaproteobacteria</taxon>
        <taxon>Burkholderiales</taxon>
        <taxon>Comamonadaceae</taxon>
        <taxon>Lampropedia</taxon>
    </lineage>
</organism>
<evidence type="ECO:0000313" key="3">
    <source>
        <dbReference type="Proteomes" id="UP000050580"/>
    </source>
</evidence>
<name>A0A0U1PWP1_9BURK</name>
<dbReference type="STRING" id="1610491.AAV94_12900"/>
<evidence type="ECO:0000313" key="2">
    <source>
        <dbReference type="EMBL" id="KKW66963.1"/>
    </source>
</evidence>
<comment type="caution">
    <text evidence="2">The sequence shown here is derived from an EMBL/GenBank/DDBJ whole genome shotgun (WGS) entry which is preliminary data.</text>
</comment>